<evidence type="ECO:0008006" key="3">
    <source>
        <dbReference type="Google" id="ProtNLM"/>
    </source>
</evidence>
<proteinExistence type="predicted"/>
<evidence type="ECO:0000313" key="2">
    <source>
        <dbReference type="Proteomes" id="UP001465153"/>
    </source>
</evidence>
<dbReference type="EMBL" id="BAABWN010000001">
    <property type="protein sequence ID" value="GAA6166510.1"/>
    <property type="molecule type" value="Genomic_DNA"/>
</dbReference>
<organism evidence="1 2">
    <name type="scientific">Sessilibacter corallicola</name>
    <dbReference type="NCBI Taxonomy" id="2904075"/>
    <lineage>
        <taxon>Bacteria</taxon>
        <taxon>Pseudomonadati</taxon>
        <taxon>Pseudomonadota</taxon>
        <taxon>Gammaproteobacteria</taxon>
        <taxon>Cellvibrionales</taxon>
        <taxon>Cellvibrionaceae</taxon>
        <taxon>Sessilibacter</taxon>
    </lineage>
</organism>
<dbReference type="Proteomes" id="UP001465153">
    <property type="component" value="Unassembled WGS sequence"/>
</dbReference>
<keyword evidence="2" id="KW-1185">Reference proteome</keyword>
<protein>
    <recommendedName>
        <fullName evidence="3">EcsC family protein</fullName>
    </recommendedName>
</protein>
<evidence type="ECO:0000313" key="1">
    <source>
        <dbReference type="EMBL" id="GAA6166510.1"/>
    </source>
</evidence>
<reference evidence="1 2" key="1">
    <citation type="submission" date="2024-04" db="EMBL/GenBank/DDBJ databases">
        <title>Draft genome sequence of Sessilibacter corallicola NBRC 116591.</title>
        <authorList>
            <person name="Miyakawa T."/>
            <person name="Kusuya Y."/>
            <person name="Miura T."/>
        </authorList>
    </citation>
    <scope>NUCLEOTIDE SEQUENCE [LARGE SCALE GENOMIC DNA]</scope>
    <source>
        <strain evidence="1 2">KU-00831-HH</strain>
    </source>
</reference>
<gene>
    <name evidence="1" type="ORF">NBRC116591_03200</name>
</gene>
<dbReference type="RefSeq" id="WP_353301423.1">
    <property type="nucleotide sequence ID" value="NZ_BAABWN010000001.1"/>
</dbReference>
<accession>A0ABQ0A4E3</accession>
<sequence length="302" mass="33961">MNKYLKKGVEAVFKYTDKAYEAITEGVSTVVSKVDGLPVFASLEKIETSQPLLYDEKHYFVIPYHLSPYGFALHTMRCLPDSVPEINNLPKRRIFHFANEAAEYSLQHYMLNSAKEIVVEDKKASKSSLENLANNIDQLDRKLTYGMLLIGGVAAIFNPLVGAGIAAKALLPGAVGLLSKHGIRPIGEKITKIQLESELKKAEKRVEKEFSEASTVKVINPILQELEFTLRTSEEEHDPLLDPNLADGSIVELENDDWRNLTEIAICRVYEEVLNSEDKHESAKLGPKDVMWLKTMMNTRKT</sequence>
<comment type="caution">
    <text evidence="1">The sequence shown here is derived from an EMBL/GenBank/DDBJ whole genome shotgun (WGS) entry which is preliminary data.</text>
</comment>
<name>A0ABQ0A4E3_9GAMM</name>